<evidence type="ECO:0000313" key="1">
    <source>
        <dbReference type="EMBL" id="GAH66436.1"/>
    </source>
</evidence>
<reference evidence="1" key="1">
    <citation type="journal article" date="2014" name="Front. Microbiol.">
        <title>High frequency of phylogenetically diverse reductive dehalogenase-homologous genes in deep subseafloor sedimentary metagenomes.</title>
        <authorList>
            <person name="Kawai M."/>
            <person name="Futagami T."/>
            <person name="Toyoda A."/>
            <person name="Takaki Y."/>
            <person name="Nishi S."/>
            <person name="Hori S."/>
            <person name="Arai W."/>
            <person name="Tsubouchi T."/>
            <person name="Morono Y."/>
            <person name="Uchiyama I."/>
            <person name="Ito T."/>
            <person name="Fujiyama A."/>
            <person name="Inagaki F."/>
            <person name="Takami H."/>
        </authorList>
    </citation>
    <scope>NUCLEOTIDE SEQUENCE</scope>
    <source>
        <strain evidence="1">Expedition CK06-06</strain>
    </source>
</reference>
<comment type="caution">
    <text evidence="1">The sequence shown here is derived from an EMBL/GenBank/DDBJ whole genome shotgun (WGS) entry which is preliminary data.</text>
</comment>
<sequence>GLANLYGIVTDAKTDKPVGGVSVSFHGRIAHSNPAGYYIFTDLEPRYYTAMWFEKEGYETTIEFGITLVEGNNELNIQITPSPPTPTETTFTVRIINAEILDQNALAAFGLPTYSCVICVVDVGWMEGEGGELIPYPIFWETTDYAAYVTHMQSVHPGVAIWEERPQERGRWGPRIPGGLIPGVSWISPEDGDWIGEPGLITSTVSLTVPAFKPGTTQPAYWWIPEYPWVHIEINGGPYIARPPTYGPLNQPYGTPVELHQGAL</sequence>
<gene>
    <name evidence="1" type="ORF">S03H2_48694</name>
</gene>
<dbReference type="EMBL" id="BARU01030717">
    <property type="protein sequence ID" value="GAH66436.1"/>
    <property type="molecule type" value="Genomic_DNA"/>
</dbReference>
<feature type="non-terminal residue" evidence="1">
    <location>
        <position position="1"/>
    </location>
</feature>
<dbReference type="AlphaFoldDB" id="X1H8B0"/>
<proteinExistence type="predicted"/>
<accession>X1H8B0</accession>
<dbReference type="InterPro" id="IPR008969">
    <property type="entry name" value="CarboxyPept-like_regulatory"/>
</dbReference>
<dbReference type="SUPFAM" id="SSF49464">
    <property type="entry name" value="Carboxypeptidase regulatory domain-like"/>
    <property type="match status" value="1"/>
</dbReference>
<evidence type="ECO:0008006" key="2">
    <source>
        <dbReference type="Google" id="ProtNLM"/>
    </source>
</evidence>
<organism evidence="1">
    <name type="scientific">marine sediment metagenome</name>
    <dbReference type="NCBI Taxonomy" id="412755"/>
    <lineage>
        <taxon>unclassified sequences</taxon>
        <taxon>metagenomes</taxon>
        <taxon>ecological metagenomes</taxon>
    </lineage>
</organism>
<dbReference type="Gene3D" id="2.60.40.1120">
    <property type="entry name" value="Carboxypeptidase-like, regulatory domain"/>
    <property type="match status" value="1"/>
</dbReference>
<protein>
    <recommendedName>
        <fullName evidence="2">Carboxypeptidase regulatory-like domain-containing protein</fullName>
    </recommendedName>
</protein>
<feature type="non-terminal residue" evidence="1">
    <location>
        <position position="264"/>
    </location>
</feature>
<name>X1H8B0_9ZZZZ</name>